<dbReference type="GO" id="GO:0005777">
    <property type="term" value="C:peroxisome"/>
    <property type="evidence" value="ECO:0007669"/>
    <property type="project" value="EnsemblFungi"/>
</dbReference>
<name>G8JSE9_ERECY</name>
<dbReference type="InParanoid" id="G8JSE9"/>
<reference evidence="2" key="1">
    <citation type="journal article" date="2012" name="G3 (Bethesda)">
        <title>Pichia sorbitophila, an interspecies yeast hybrid reveals early steps of genome resolution following polyploidization.</title>
        <authorList>
            <person name="Leh Louis V."/>
            <person name="Despons L."/>
            <person name="Friedrich A."/>
            <person name="Martin T."/>
            <person name="Durrens P."/>
            <person name="Casaregola S."/>
            <person name="Neuveglise C."/>
            <person name="Fairhead C."/>
            <person name="Marck C."/>
            <person name="Cruz J.A."/>
            <person name="Straub M.L."/>
            <person name="Kugler V."/>
            <person name="Sacerdot C."/>
            <person name="Uzunov Z."/>
            <person name="Thierry A."/>
            <person name="Weiss S."/>
            <person name="Bleykasten C."/>
            <person name="De Montigny J."/>
            <person name="Jacques N."/>
            <person name="Jung P."/>
            <person name="Lemaire M."/>
            <person name="Mallet S."/>
            <person name="Morel G."/>
            <person name="Richard G.F."/>
            <person name="Sarkar A."/>
            <person name="Savel G."/>
            <person name="Schacherer J."/>
            <person name="Seret M.L."/>
            <person name="Talla E."/>
            <person name="Samson G."/>
            <person name="Jubin C."/>
            <person name="Poulain J."/>
            <person name="Vacherie B."/>
            <person name="Barbe V."/>
            <person name="Pelletier E."/>
            <person name="Sherman D.J."/>
            <person name="Westhof E."/>
            <person name="Weissenbach J."/>
            <person name="Baret P.V."/>
            <person name="Wincker P."/>
            <person name="Gaillardin C."/>
            <person name="Dujon B."/>
            <person name="Souciet J.L."/>
        </authorList>
    </citation>
    <scope>NUCLEOTIDE SEQUENCE [LARGE SCALE GENOMIC DNA]</scope>
    <source>
        <strain evidence="2">CBS 270.75 / DBVPG 7215 / KCTC 17166 / NRRL Y-17582</strain>
    </source>
</reference>
<evidence type="ECO:0008006" key="3">
    <source>
        <dbReference type="Google" id="ProtNLM"/>
    </source>
</evidence>
<dbReference type="KEGG" id="erc:Ecym_4648"/>
<dbReference type="GO" id="GO:0006457">
    <property type="term" value="P:protein folding"/>
    <property type="evidence" value="ECO:0007669"/>
    <property type="project" value="EnsemblFungi"/>
</dbReference>
<dbReference type="RefSeq" id="XP_003646488.1">
    <property type="nucleotide sequence ID" value="XM_003646440.1"/>
</dbReference>
<dbReference type="GO" id="GO:0005743">
    <property type="term" value="C:mitochondrial inner membrane"/>
    <property type="evidence" value="ECO:0007669"/>
    <property type="project" value="EnsemblFungi"/>
</dbReference>
<dbReference type="Proteomes" id="UP000006790">
    <property type="component" value="Chromosome 4"/>
</dbReference>
<dbReference type="GO" id="GO:0051131">
    <property type="term" value="P:chaperone-mediated protein complex assembly"/>
    <property type="evidence" value="ECO:0007669"/>
    <property type="project" value="EnsemblFungi"/>
</dbReference>
<dbReference type="PANTHER" id="PTHR28048">
    <property type="entry name" value="ACR195WP"/>
    <property type="match status" value="1"/>
</dbReference>
<proteinExistence type="predicted"/>
<evidence type="ECO:0000313" key="2">
    <source>
        <dbReference type="Proteomes" id="UP000006790"/>
    </source>
</evidence>
<accession>G8JSE9</accession>
<dbReference type="AlphaFoldDB" id="G8JSE9"/>
<dbReference type="PANTHER" id="PTHR28048:SF1">
    <property type="entry name" value="ACR195WP"/>
    <property type="match status" value="1"/>
</dbReference>
<dbReference type="eggNOG" id="ENOG502S2HK">
    <property type="taxonomic scope" value="Eukaryota"/>
</dbReference>
<dbReference type="GeneID" id="11471642"/>
<dbReference type="EMBL" id="CP002500">
    <property type="protein sequence ID" value="AET39671.1"/>
    <property type="molecule type" value="Genomic_DNA"/>
</dbReference>
<dbReference type="GO" id="GO:0015035">
    <property type="term" value="F:protein-disulfide reductase activity"/>
    <property type="evidence" value="ECO:0007669"/>
    <property type="project" value="EnsemblFungi"/>
</dbReference>
<gene>
    <name evidence="1" type="ordered locus">Ecym_4648</name>
</gene>
<keyword evidence="2" id="KW-1185">Reference proteome</keyword>
<organism evidence="1 2">
    <name type="scientific">Eremothecium cymbalariae (strain CBS 270.75 / DBVPG 7215 / KCTC 17166 / NRRL Y-17582)</name>
    <name type="common">Yeast</name>
    <dbReference type="NCBI Taxonomy" id="931890"/>
    <lineage>
        <taxon>Eukaryota</taxon>
        <taxon>Fungi</taxon>
        <taxon>Dikarya</taxon>
        <taxon>Ascomycota</taxon>
        <taxon>Saccharomycotina</taxon>
        <taxon>Saccharomycetes</taxon>
        <taxon>Saccharomycetales</taxon>
        <taxon>Saccharomycetaceae</taxon>
        <taxon>Eremothecium</taxon>
    </lineage>
</organism>
<dbReference type="InterPro" id="IPR053092">
    <property type="entry name" value="Mitochondrial_unc_protein"/>
</dbReference>
<protein>
    <recommendedName>
        <fullName evidence="3">DUF4536 domain-containing protein</fullName>
    </recommendedName>
</protein>
<dbReference type="OrthoDB" id="4083608at2759"/>
<dbReference type="OMA" id="EGWLWNK"/>
<dbReference type="FunCoup" id="G8JSE9">
    <property type="interactions" value="24"/>
</dbReference>
<sequence>MSSNIFAVFNPPPTRNLEDDESKDCLPCQIMSTVFSVGFGSYLLSGKAFEYSMKDKMKGITVEEFNRMNPKWWRVSVKNLGGAFIILGLVRGTEGWLWTTKKLETVFSSSN</sequence>
<dbReference type="HOGENOM" id="CLU_148825_0_0_1"/>
<evidence type="ECO:0000313" key="1">
    <source>
        <dbReference type="EMBL" id="AET39671.1"/>
    </source>
</evidence>